<protein>
    <submittedName>
        <fullName evidence="1">Uncharacterized protein</fullName>
    </submittedName>
</protein>
<dbReference type="EMBL" id="JAEPCM010000016">
    <property type="protein sequence ID" value="MCG7944794.1"/>
    <property type="molecule type" value="Genomic_DNA"/>
</dbReference>
<gene>
    <name evidence="1" type="ORF">JAZ07_00450</name>
</gene>
<comment type="caution">
    <text evidence="1">The sequence shown here is derived from an EMBL/GenBank/DDBJ whole genome shotgun (WGS) entry which is preliminary data.</text>
</comment>
<evidence type="ECO:0000313" key="1">
    <source>
        <dbReference type="EMBL" id="MCG7944794.1"/>
    </source>
</evidence>
<evidence type="ECO:0000313" key="2">
    <source>
        <dbReference type="Proteomes" id="UP000886667"/>
    </source>
</evidence>
<name>A0A9E4K9W1_9GAMM</name>
<dbReference type="AlphaFoldDB" id="A0A9E4K9W1"/>
<reference evidence="1" key="1">
    <citation type="journal article" date="2021" name="Proc. Natl. Acad. Sci. U.S.A.">
        <title>Global biogeography of chemosynthetic symbionts reveals both localized and globally distributed symbiont groups. .</title>
        <authorList>
            <person name="Osvatic J.T."/>
            <person name="Wilkins L.G.E."/>
            <person name="Leibrecht L."/>
            <person name="Leray M."/>
            <person name="Zauner S."/>
            <person name="Polzin J."/>
            <person name="Camacho Y."/>
            <person name="Gros O."/>
            <person name="van Gils J.A."/>
            <person name="Eisen J.A."/>
            <person name="Petersen J.M."/>
            <person name="Yuen B."/>
        </authorList>
    </citation>
    <scope>NUCLEOTIDE SEQUENCE</scope>
    <source>
        <strain evidence="1">MAGclacostrist064TRANS</strain>
    </source>
</reference>
<proteinExistence type="predicted"/>
<organism evidence="1 2">
    <name type="scientific">Candidatus Thiodiazotropha taylori</name>
    <dbReference type="NCBI Taxonomy" id="2792791"/>
    <lineage>
        <taxon>Bacteria</taxon>
        <taxon>Pseudomonadati</taxon>
        <taxon>Pseudomonadota</taxon>
        <taxon>Gammaproteobacteria</taxon>
        <taxon>Chromatiales</taxon>
        <taxon>Sedimenticolaceae</taxon>
        <taxon>Candidatus Thiodiazotropha</taxon>
    </lineage>
</organism>
<dbReference type="Proteomes" id="UP000886667">
    <property type="component" value="Unassembled WGS sequence"/>
</dbReference>
<accession>A0A9E4K9W1</accession>
<sequence length="119" mass="13681">MVKLVKNQAVRHISWMELDEMVDGIASAIGSMYPPGVNIYYNDIDAVIPTYMLCYALKRNMAPGGVVFGLNDVGKNVDICFYNIEFPSEHFNFKPKYSLETLYSDEEGHFERVTFPWQK</sequence>